<feature type="domain" description="VOC" evidence="1">
    <location>
        <begin position="2"/>
        <end position="128"/>
    </location>
</feature>
<gene>
    <name evidence="2" type="ORF">JR347_02950</name>
</gene>
<dbReference type="InterPro" id="IPR004360">
    <property type="entry name" value="Glyas_Fos-R_dOase_dom"/>
</dbReference>
<evidence type="ECO:0000313" key="2">
    <source>
        <dbReference type="EMBL" id="QSE98055.1"/>
    </source>
</evidence>
<dbReference type="EMBL" id="CP070608">
    <property type="protein sequence ID" value="QSE98055.1"/>
    <property type="molecule type" value="Genomic_DNA"/>
</dbReference>
<dbReference type="SUPFAM" id="SSF54593">
    <property type="entry name" value="Glyoxalase/Bleomycin resistance protein/Dihydroxybiphenyl dioxygenase"/>
    <property type="match status" value="1"/>
</dbReference>
<dbReference type="InterPro" id="IPR037523">
    <property type="entry name" value="VOC_core"/>
</dbReference>
<sequence>MKLETLTPNLMVDDVRATINYYHGIFGFETVSTVPEKGDVLDWARMKKGDVDIMFQSEESLKKDIPEIRHESPGGGATLFIKMTGIEEFYDRHYNDADIVVQLHDTFYGMKEFTVRDINGYYLTFAEPIDNQ</sequence>
<dbReference type="AlphaFoldDB" id="A0A974WH83"/>
<dbReference type="KEGG" id="fuv:JR347_02950"/>
<dbReference type="PANTHER" id="PTHR34109">
    <property type="entry name" value="BNAUNNG04460D PROTEIN-RELATED"/>
    <property type="match status" value="1"/>
</dbReference>
<evidence type="ECO:0000259" key="1">
    <source>
        <dbReference type="PROSITE" id="PS51819"/>
    </source>
</evidence>
<evidence type="ECO:0000313" key="3">
    <source>
        <dbReference type="Proteomes" id="UP000662783"/>
    </source>
</evidence>
<dbReference type="PANTHER" id="PTHR34109:SF4">
    <property type="entry name" value="LYASE"/>
    <property type="match status" value="1"/>
</dbReference>
<protein>
    <submittedName>
        <fullName evidence="2">VOC family protein</fullName>
    </submittedName>
</protein>
<accession>A0A974WH83</accession>
<dbReference type="PROSITE" id="PS51819">
    <property type="entry name" value="VOC"/>
    <property type="match status" value="1"/>
</dbReference>
<dbReference type="InterPro" id="IPR029068">
    <property type="entry name" value="Glyas_Bleomycin-R_OHBP_Dase"/>
</dbReference>
<keyword evidence="3" id="KW-1185">Reference proteome</keyword>
<proteinExistence type="predicted"/>
<name>A0A974WH83_9BACT</name>
<dbReference type="Gene3D" id="3.10.180.10">
    <property type="entry name" value="2,3-Dihydroxybiphenyl 1,2-Dioxygenase, domain 1"/>
    <property type="match status" value="1"/>
</dbReference>
<dbReference type="Proteomes" id="UP000662783">
    <property type="component" value="Chromosome"/>
</dbReference>
<dbReference type="Pfam" id="PF00903">
    <property type="entry name" value="Glyoxalase"/>
    <property type="match status" value="1"/>
</dbReference>
<reference evidence="2" key="1">
    <citation type="submission" date="2021-02" db="EMBL/GenBank/DDBJ databases">
        <title>Fulvivirga sp. S481 isolated from sea water.</title>
        <authorList>
            <person name="Bae S.S."/>
            <person name="Baek K."/>
        </authorList>
    </citation>
    <scope>NUCLEOTIDE SEQUENCE</scope>
    <source>
        <strain evidence="2">S481</strain>
    </source>
</reference>
<organism evidence="2 3">
    <name type="scientific">Fulvivirga lutea</name>
    <dbReference type="NCBI Taxonomy" id="2810512"/>
    <lineage>
        <taxon>Bacteria</taxon>
        <taxon>Pseudomonadati</taxon>
        <taxon>Bacteroidota</taxon>
        <taxon>Cytophagia</taxon>
        <taxon>Cytophagales</taxon>
        <taxon>Fulvivirgaceae</taxon>
        <taxon>Fulvivirga</taxon>
    </lineage>
</organism>
<dbReference type="RefSeq" id="WP_205722563.1">
    <property type="nucleotide sequence ID" value="NZ_CP070608.1"/>
</dbReference>